<reference evidence="8 9" key="1">
    <citation type="submission" date="2018-08" db="EMBL/GenBank/DDBJ databases">
        <title>Genomic investigation of the strawberry pathogen Phytophthora fragariae indicates pathogenicity is determined by transcriptional variation in three key races.</title>
        <authorList>
            <person name="Adams T.M."/>
            <person name="Armitage A.D."/>
            <person name="Sobczyk M.K."/>
            <person name="Bates H.J."/>
            <person name="Dunwell J.M."/>
            <person name="Nellist C.F."/>
            <person name="Harrison R.J."/>
        </authorList>
    </citation>
    <scope>NUCLEOTIDE SEQUENCE [LARGE SCALE GENOMIC DNA]</scope>
    <source>
        <strain evidence="7 9">A4</strain>
        <strain evidence="6 10">BC-1</strain>
        <strain evidence="5 8">NOV-27</strain>
        <strain evidence="4 11">NOV-71</strain>
        <strain evidence="3 13">ONT-3</strain>
        <strain evidence="2 12">SCRP245</strain>
    </source>
</reference>
<evidence type="ECO:0000313" key="7">
    <source>
        <dbReference type="EMBL" id="KAE9295760.1"/>
    </source>
</evidence>
<dbReference type="EMBL" id="QXGD01001320">
    <property type="protein sequence ID" value="KAE9208918.1"/>
    <property type="molecule type" value="Genomic_DNA"/>
</dbReference>
<dbReference type="Proteomes" id="UP000440367">
    <property type="component" value="Unassembled WGS sequence"/>
</dbReference>
<sequence>MIMTMLLVVGVLLDDCFASELESPFVSLTLWSYADSTSQIQNFTLQRTQRTDAKSLAFEKVGVSENVTAVMIYERASATVEHSTECSDLYLSS</sequence>
<evidence type="ECO:0000313" key="13">
    <source>
        <dbReference type="Proteomes" id="UP000488956"/>
    </source>
</evidence>
<dbReference type="Proteomes" id="UP000437068">
    <property type="component" value="Unassembled WGS sequence"/>
</dbReference>
<evidence type="ECO:0000313" key="3">
    <source>
        <dbReference type="EMBL" id="KAE9093368.1"/>
    </source>
</evidence>
<evidence type="ECO:0000313" key="4">
    <source>
        <dbReference type="EMBL" id="KAE9096003.1"/>
    </source>
</evidence>
<name>A0A6A3Y2K7_9STRA</name>
<feature type="signal peptide" evidence="1">
    <location>
        <begin position="1"/>
        <end position="18"/>
    </location>
</feature>
<dbReference type="AlphaFoldDB" id="A0A6A3Y2K7"/>
<dbReference type="Proteomes" id="UP000433483">
    <property type="component" value="Unassembled WGS sequence"/>
</dbReference>
<evidence type="ECO:0000313" key="8">
    <source>
        <dbReference type="Proteomes" id="UP000433483"/>
    </source>
</evidence>
<keyword evidence="8" id="KW-1185">Reference proteome</keyword>
<dbReference type="EMBL" id="QXGE01001226">
    <property type="protein sequence ID" value="KAE9295760.1"/>
    <property type="molecule type" value="Genomic_DNA"/>
</dbReference>
<evidence type="ECO:0000313" key="11">
    <source>
        <dbReference type="Proteomes" id="UP000441208"/>
    </source>
</evidence>
<evidence type="ECO:0000313" key="2">
    <source>
        <dbReference type="EMBL" id="KAE8994040.1"/>
    </source>
</evidence>
<organism evidence="6 10">
    <name type="scientific">Phytophthora fragariae</name>
    <dbReference type="NCBI Taxonomy" id="53985"/>
    <lineage>
        <taxon>Eukaryota</taxon>
        <taxon>Sar</taxon>
        <taxon>Stramenopiles</taxon>
        <taxon>Oomycota</taxon>
        <taxon>Peronosporomycetes</taxon>
        <taxon>Peronosporales</taxon>
        <taxon>Peronosporaceae</taxon>
        <taxon>Phytophthora</taxon>
    </lineage>
</organism>
<dbReference type="Proteomes" id="UP000488956">
    <property type="component" value="Unassembled WGS sequence"/>
</dbReference>
<evidence type="ECO:0000313" key="5">
    <source>
        <dbReference type="EMBL" id="KAE9193436.1"/>
    </source>
</evidence>
<protein>
    <submittedName>
        <fullName evidence="6">Uncharacterized protein</fullName>
    </submittedName>
</protein>
<evidence type="ECO:0000313" key="9">
    <source>
        <dbReference type="Proteomes" id="UP000437068"/>
    </source>
</evidence>
<accession>A0A6A3Y2K7</accession>
<feature type="chain" id="PRO_5036166718" evidence="1">
    <location>
        <begin position="19"/>
        <end position="93"/>
    </location>
</feature>
<dbReference type="EMBL" id="QXFW01001241">
    <property type="protein sequence ID" value="KAE8994040.1"/>
    <property type="molecule type" value="Genomic_DNA"/>
</dbReference>
<evidence type="ECO:0000313" key="10">
    <source>
        <dbReference type="Proteomes" id="UP000440367"/>
    </source>
</evidence>
<dbReference type="EMBL" id="QXFZ01001146">
    <property type="protein sequence ID" value="KAE9096003.1"/>
    <property type="molecule type" value="Genomic_DNA"/>
</dbReference>
<evidence type="ECO:0000313" key="12">
    <source>
        <dbReference type="Proteomes" id="UP000460718"/>
    </source>
</evidence>
<comment type="caution">
    <text evidence="6">The sequence shown here is derived from an EMBL/GenBank/DDBJ whole genome shotgun (WGS) entry which is preliminary data.</text>
</comment>
<dbReference type="EMBL" id="QXGB01001289">
    <property type="protein sequence ID" value="KAE9193436.1"/>
    <property type="molecule type" value="Genomic_DNA"/>
</dbReference>
<dbReference type="EMBL" id="QXFX01001270">
    <property type="protein sequence ID" value="KAE9093368.1"/>
    <property type="molecule type" value="Genomic_DNA"/>
</dbReference>
<dbReference type="Proteomes" id="UP000460718">
    <property type="component" value="Unassembled WGS sequence"/>
</dbReference>
<evidence type="ECO:0000256" key="1">
    <source>
        <dbReference type="SAM" id="SignalP"/>
    </source>
</evidence>
<dbReference type="Proteomes" id="UP000441208">
    <property type="component" value="Unassembled WGS sequence"/>
</dbReference>
<proteinExistence type="predicted"/>
<gene>
    <name evidence="7" type="ORF">PF001_g17184</name>
    <name evidence="6" type="ORF">PF002_g19255</name>
    <name evidence="5" type="ORF">PF005_g18064</name>
    <name evidence="4" type="ORF">PF007_g17178</name>
    <name evidence="3" type="ORF">PF010_g17510</name>
    <name evidence="2" type="ORF">PF011_g16886</name>
</gene>
<evidence type="ECO:0000313" key="6">
    <source>
        <dbReference type="EMBL" id="KAE9208918.1"/>
    </source>
</evidence>
<keyword evidence="1" id="KW-0732">Signal</keyword>